<organismHost>
    <name type="scientific">Homo sapiens</name>
    <name type="common">Human</name>
    <dbReference type="NCBI Taxonomy" id="9606"/>
</organismHost>
<organism evidence="22">
    <name type="scientific">Human herpesvirus 2</name>
    <name type="common">HHV-2</name>
    <name type="synonym">Human herpes simplex virus 2</name>
    <dbReference type="NCBI Taxonomy" id="10310"/>
    <lineage>
        <taxon>Viruses</taxon>
        <taxon>Duplodnaviria</taxon>
        <taxon>Heunggongvirae</taxon>
        <taxon>Peploviricota</taxon>
        <taxon>Herviviricetes</taxon>
        <taxon>Herpesvirales</taxon>
        <taxon>Orthoherpesviridae</taxon>
        <taxon>Alphaherpesvirinae</taxon>
        <taxon>Simplexvirus</taxon>
        <taxon>Simplexvirus humanalpha2</taxon>
    </lineage>
</organism>
<dbReference type="InterPro" id="IPR036179">
    <property type="entry name" value="Ig-like_dom_sf"/>
</dbReference>
<evidence type="ECO:0000256" key="12">
    <source>
        <dbReference type="ARBA" id="ARBA00022879"/>
    </source>
</evidence>
<comment type="function">
    <text evidence="17">In epithelial cells, the heterodimer gE/gI is required for the cell-to-cell spread of the virus, by sorting nascent virions to cell junctions. Once the virus reaches the cell junctions, virus particles can spread to adjacent cells extremely rapidly through interactions with cellular receptors that accumulate at these junctions. Implicated in basolateral spread in polarized cells. In neuronal cells, gE/gI is essential for the anterograde spread of the infection throughout the host nervous system. Together with US9, the heterodimer gE/gI is involved in the sorting and transport of viral structural components toward axon tips.</text>
</comment>
<evidence type="ECO:0000256" key="4">
    <source>
        <dbReference type="ARBA" id="ARBA00004563"/>
    </source>
</evidence>
<evidence type="ECO:0000259" key="20">
    <source>
        <dbReference type="Pfam" id="PF02480"/>
    </source>
</evidence>
<keyword evidence="10" id="KW-0946">Virion</keyword>
<dbReference type="PROSITE" id="PS51257">
    <property type="entry name" value="PROKAR_LIPOPROTEIN"/>
    <property type="match status" value="1"/>
</dbReference>
<keyword evidence="8 19" id="KW-0812">Transmembrane</keyword>
<dbReference type="Gene3D" id="2.60.40.10">
    <property type="entry name" value="Immunoglobulins"/>
    <property type="match status" value="1"/>
</dbReference>
<comment type="subcellular location">
    <subcellularLocation>
        <location evidence="1">Host Golgi apparatus</location>
    </subcellularLocation>
    <subcellularLocation>
        <location evidence="2">Host cell junction</location>
    </subcellularLocation>
    <subcellularLocation>
        <location evidence="3">Host cell membrane</location>
        <topology evidence="3">Single-pass type I membrane protein</topology>
    </subcellularLocation>
    <subcellularLocation>
        <location evidence="4">Virion membrane</location>
        <topology evidence="4">Single-pass type I membrane protein</topology>
    </subcellularLocation>
</comment>
<feature type="region of interest" description="Disordered" evidence="18">
    <location>
        <begin position="393"/>
        <end position="415"/>
    </location>
</feature>
<keyword evidence="15 19" id="KW-0472">Membrane</keyword>
<protein>
    <recommendedName>
        <fullName evidence="6">Envelope glycoprotein E</fullName>
    </recommendedName>
</protein>
<keyword evidence="7" id="KW-1032">Host cell membrane</keyword>
<name>A0A290Y461_HHV2</name>
<feature type="region of interest" description="Disordered" evidence="18">
    <location>
        <begin position="165"/>
        <end position="198"/>
    </location>
</feature>
<evidence type="ECO:0000313" key="22">
    <source>
        <dbReference type="EMBL" id="ATD86495.1"/>
    </source>
</evidence>
<comment type="similarity">
    <text evidence="5">Belongs to the alphaherpesvirinae glycoprotein E family.</text>
</comment>
<reference evidence="22" key="1">
    <citation type="submission" date="2017-04" db="EMBL/GenBank/DDBJ databases">
        <title>Genome sequence of seven herpes simplex virus 2 clinical isolates from Finland.</title>
        <authorList>
            <person name="Bowen C.D."/>
            <person name="Renner D.W."/>
            <person name="Hukkanen V."/>
            <person name="Szpara M.L."/>
        </authorList>
    </citation>
    <scope>NUCLEOTIDE SEQUENCE</scope>
    <source>
        <strain evidence="22">HSV2-H1229</strain>
    </source>
</reference>
<evidence type="ECO:0000256" key="17">
    <source>
        <dbReference type="ARBA" id="ARBA00025134"/>
    </source>
</evidence>
<evidence type="ECO:0000256" key="2">
    <source>
        <dbReference type="ARBA" id="ARBA00004315"/>
    </source>
</evidence>
<keyword evidence="16" id="KW-0325">Glycoprotein</keyword>
<proteinExistence type="inferred from homology"/>
<evidence type="ECO:0000256" key="19">
    <source>
        <dbReference type="SAM" id="Phobius"/>
    </source>
</evidence>
<keyword evidence="13 19" id="KW-1133">Transmembrane helix</keyword>
<keyword evidence="11" id="KW-1043">Host membrane</keyword>
<sequence length="552" mass="59756">MARGAGLVFFVGVWVVSCLAAAPRTSWKRVTSGEDVVLLPAPAGPEERTRAHKLLWAAEPLDACGPLRPSWVALWPPRRVLETVVDAACMRAPEPLAIAYSPPFPAGDEGLYSELAWRDRVAVVNESLVIYGALETDSGLYTLSVVGLSDEARQVASVVLVVEPAPVPTPTPDDYDEEDDAGVSERTPVSVPPPTPPVVPPVAPPVAPPTHPRVIPEVSHVRGVTVHMETPEAILFAPGETFGTNVSIHAIAHDDGPYAMDVVWMRFDVPSSCAEMRIYEACLYHPQLPECLSPADAPCAVSSWAYRLAVRSYAGCSRTTPPPRCFAEARMEPVPGLAWLASTVNLEFQHASPQHAGLYLCVVYVDDHIHAWGHMTISTAAQYRNAVVEQHLPQRQPEPVEPTRPHVRAPHPAPSARGPLRLGAVLGAALLLAALGLSAWACMTCWRRRSWRAVKSRASATGPTYIRVADSELYADWSSDSEGERDGSLWQDPPERPDSPSTNGSGFEILSPTAPSVYPHSEGRKSRRPLTTFGSGSPGRRHSQASYSSVLW</sequence>
<dbReference type="InterPro" id="IPR046463">
    <property type="entry name" value="Herpes_gE_N"/>
</dbReference>
<evidence type="ECO:0000256" key="9">
    <source>
        <dbReference type="ARBA" id="ARBA00022812"/>
    </source>
</evidence>
<evidence type="ECO:0000256" key="1">
    <source>
        <dbReference type="ARBA" id="ARBA00004136"/>
    </source>
</evidence>
<feature type="domain" description="Envelope glycoprotein E Fc-binding" evidence="20">
    <location>
        <begin position="222"/>
        <end position="394"/>
    </location>
</feature>
<dbReference type="SUPFAM" id="SSF48726">
    <property type="entry name" value="Immunoglobulin"/>
    <property type="match status" value="1"/>
</dbReference>
<keyword evidence="14" id="KW-1031">Host cell junction</keyword>
<evidence type="ECO:0000256" key="16">
    <source>
        <dbReference type="ARBA" id="ARBA00023180"/>
    </source>
</evidence>
<feature type="domain" description="Envelope glycoprotein E N-terminal" evidence="21">
    <location>
        <begin position="44"/>
        <end position="164"/>
    </location>
</feature>
<dbReference type="GO" id="GO:0044177">
    <property type="term" value="C:host cell Golgi apparatus"/>
    <property type="evidence" value="ECO:0007669"/>
    <property type="project" value="UniProtKB-SubCell"/>
</dbReference>
<evidence type="ECO:0000256" key="5">
    <source>
        <dbReference type="ARBA" id="ARBA00008101"/>
    </source>
</evidence>
<gene>
    <name evidence="22" type="primary">US8</name>
</gene>
<dbReference type="Pfam" id="PF20418">
    <property type="entry name" value="Herpes_gE_N"/>
    <property type="match status" value="1"/>
</dbReference>
<evidence type="ECO:0000256" key="7">
    <source>
        <dbReference type="ARBA" id="ARBA00022511"/>
    </source>
</evidence>
<dbReference type="GO" id="GO:0055036">
    <property type="term" value="C:virion membrane"/>
    <property type="evidence" value="ECO:0007669"/>
    <property type="project" value="UniProtKB-SubCell"/>
</dbReference>
<evidence type="ECO:0000256" key="8">
    <source>
        <dbReference type="ARBA" id="ARBA00022692"/>
    </source>
</evidence>
<evidence type="ECO:0000259" key="21">
    <source>
        <dbReference type="Pfam" id="PF20418"/>
    </source>
</evidence>
<evidence type="ECO:0000256" key="15">
    <source>
        <dbReference type="ARBA" id="ARBA00023136"/>
    </source>
</evidence>
<evidence type="ECO:0000256" key="14">
    <source>
        <dbReference type="ARBA" id="ARBA00023081"/>
    </source>
</evidence>
<evidence type="ECO:0000256" key="6">
    <source>
        <dbReference type="ARBA" id="ARBA00013988"/>
    </source>
</evidence>
<evidence type="ECO:0000256" key="13">
    <source>
        <dbReference type="ARBA" id="ARBA00022989"/>
    </source>
</evidence>
<evidence type="ECO:0000256" key="3">
    <source>
        <dbReference type="ARBA" id="ARBA00004402"/>
    </source>
</evidence>
<accession>A0A290Y461</accession>
<keyword evidence="9" id="KW-1040">Host Golgi apparatus</keyword>
<evidence type="ECO:0000256" key="11">
    <source>
        <dbReference type="ARBA" id="ARBA00022870"/>
    </source>
</evidence>
<dbReference type="EMBL" id="KY922722">
    <property type="protein sequence ID" value="ATD86495.1"/>
    <property type="molecule type" value="Genomic_DNA"/>
</dbReference>
<dbReference type="Pfam" id="PF02480">
    <property type="entry name" value="Herpes_gE"/>
    <property type="match status" value="1"/>
</dbReference>
<feature type="transmembrane region" description="Helical" evidence="19">
    <location>
        <begin position="422"/>
        <end position="446"/>
    </location>
</feature>
<evidence type="ECO:0000256" key="10">
    <source>
        <dbReference type="ARBA" id="ARBA00022844"/>
    </source>
</evidence>
<keyword evidence="12" id="KW-0261">Viral envelope protein</keyword>
<dbReference type="GO" id="GO:0044156">
    <property type="term" value="C:host cell junction"/>
    <property type="evidence" value="ECO:0007669"/>
    <property type="project" value="UniProtKB-SubCell"/>
</dbReference>
<feature type="region of interest" description="Disordered" evidence="18">
    <location>
        <begin position="477"/>
        <end position="552"/>
    </location>
</feature>
<evidence type="ECO:0000256" key="18">
    <source>
        <dbReference type="SAM" id="MobiDB-lite"/>
    </source>
</evidence>
<feature type="compositionally biased region" description="Basic and acidic residues" evidence="18">
    <location>
        <begin position="482"/>
        <end position="498"/>
    </location>
</feature>
<feature type="compositionally biased region" description="Acidic residues" evidence="18">
    <location>
        <begin position="173"/>
        <end position="182"/>
    </location>
</feature>
<dbReference type="GO" id="GO:0019031">
    <property type="term" value="C:viral envelope"/>
    <property type="evidence" value="ECO:0007669"/>
    <property type="project" value="UniProtKB-KW"/>
</dbReference>
<dbReference type="InterPro" id="IPR003404">
    <property type="entry name" value="Herpes_glycopE_Fc"/>
</dbReference>
<dbReference type="InterPro" id="IPR013783">
    <property type="entry name" value="Ig-like_fold"/>
</dbReference>